<dbReference type="EMBL" id="CP047593">
    <property type="protein sequence ID" value="QHI68550.1"/>
    <property type="molecule type" value="Genomic_DNA"/>
</dbReference>
<dbReference type="InterPro" id="IPR018060">
    <property type="entry name" value="HTH_AraC"/>
</dbReference>
<dbReference type="SUPFAM" id="SSF46689">
    <property type="entry name" value="Homeodomain-like"/>
    <property type="match status" value="1"/>
</dbReference>
<proteinExistence type="predicted"/>
<keyword evidence="3" id="KW-0804">Transcription</keyword>
<evidence type="ECO:0000313" key="5">
    <source>
        <dbReference type="EMBL" id="QHI68550.1"/>
    </source>
</evidence>
<dbReference type="PROSITE" id="PS00041">
    <property type="entry name" value="HTH_ARAC_FAMILY_1"/>
    <property type="match status" value="1"/>
</dbReference>
<reference evidence="5 6" key="1">
    <citation type="submission" date="2020-01" db="EMBL/GenBank/DDBJ databases">
        <title>Ponticoccus aerotolerans gen. nov., sp. nov., an anaerobic bacterium and proposal of Ponticoccusceae fam. nov., Ponticoccusles ord. nov. and Ponticoccuse classis nov. in the phylum Kiritimatiellaeota.</title>
        <authorList>
            <person name="Zhou L.Y."/>
            <person name="Du Z.J."/>
        </authorList>
    </citation>
    <scope>NUCLEOTIDE SEQUENCE [LARGE SCALE GENOMIC DNA]</scope>
    <source>
        <strain evidence="5 6">S-5007</strain>
    </source>
</reference>
<dbReference type="InterPro" id="IPR018062">
    <property type="entry name" value="HTH_AraC-typ_CS"/>
</dbReference>
<dbReference type="GO" id="GO:0003700">
    <property type="term" value="F:DNA-binding transcription factor activity"/>
    <property type="evidence" value="ECO:0007669"/>
    <property type="project" value="InterPro"/>
</dbReference>
<evidence type="ECO:0000256" key="1">
    <source>
        <dbReference type="ARBA" id="ARBA00023015"/>
    </source>
</evidence>
<dbReference type="PANTHER" id="PTHR43280">
    <property type="entry name" value="ARAC-FAMILY TRANSCRIPTIONAL REGULATOR"/>
    <property type="match status" value="1"/>
</dbReference>
<evidence type="ECO:0000313" key="6">
    <source>
        <dbReference type="Proteomes" id="UP000464954"/>
    </source>
</evidence>
<dbReference type="RefSeq" id="WP_160626979.1">
    <property type="nucleotide sequence ID" value="NZ_CP047593.1"/>
</dbReference>
<name>A0A6P1M1T7_9BACT</name>
<dbReference type="AlphaFoldDB" id="A0A6P1M1T7"/>
<feature type="domain" description="HTH araC/xylS-type" evidence="4">
    <location>
        <begin position="113"/>
        <end position="211"/>
    </location>
</feature>
<gene>
    <name evidence="5" type="ORF">GT409_03475</name>
</gene>
<dbReference type="InterPro" id="IPR020449">
    <property type="entry name" value="Tscrpt_reg_AraC-type_HTH"/>
</dbReference>
<dbReference type="Pfam" id="PF12833">
    <property type="entry name" value="HTH_18"/>
    <property type="match status" value="1"/>
</dbReference>
<dbReference type="PROSITE" id="PS01124">
    <property type="entry name" value="HTH_ARAC_FAMILY_2"/>
    <property type="match status" value="1"/>
</dbReference>
<protein>
    <submittedName>
        <fullName evidence="5">Helix-turn-helix domain-containing protein</fullName>
    </submittedName>
</protein>
<sequence>MMIKTVNGSRRLAASEEPQVLFVLTGKCRVGGRTVAVPVALPMTEPVELTDVQAMLLEGCLSEAVAPDDLSVQIVRETFFEFEVTNAHRQAAVSYLFQRLETCEPPETGHLAPRVMSWLELHLDEEISLDSLSEQFGCSKSGLAAAFRRDQLRPPMKELALLRIEKVCELLKENELNVSQIARAVGYDDLAAFNHFFRRHTGRSPSDYRESCLWIT</sequence>
<keyword evidence="1" id="KW-0805">Transcription regulation</keyword>
<evidence type="ECO:0000259" key="4">
    <source>
        <dbReference type="PROSITE" id="PS01124"/>
    </source>
</evidence>
<organism evidence="5 6">
    <name type="scientific">Tichowtungia aerotolerans</name>
    <dbReference type="NCBI Taxonomy" id="2697043"/>
    <lineage>
        <taxon>Bacteria</taxon>
        <taxon>Pseudomonadati</taxon>
        <taxon>Kiritimatiellota</taxon>
        <taxon>Tichowtungiia</taxon>
        <taxon>Tichowtungiales</taxon>
        <taxon>Tichowtungiaceae</taxon>
        <taxon>Tichowtungia</taxon>
    </lineage>
</organism>
<dbReference type="Gene3D" id="1.10.10.60">
    <property type="entry name" value="Homeodomain-like"/>
    <property type="match status" value="2"/>
</dbReference>
<keyword evidence="6" id="KW-1185">Reference proteome</keyword>
<accession>A0A6P1M1T7</accession>
<evidence type="ECO:0000256" key="3">
    <source>
        <dbReference type="ARBA" id="ARBA00023163"/>
    </source>
</evidence>
<dbReference type="PRINTS" id="PR00032">
    <property type="entry name" value="HTHARAC"/>
</dbReference>
<keyword evidence="2" id="KW-0238">DNA-binding</keyword>
<dbReference type="KEGG" id="taer:GT409_03475"/>
<dbReference type="InterPro" id="IPR009057">
    <property type="entry name" value="Homeodomain-like_sf"/>
</dbReference>
<evidence type="ECO:0000256" key="2">
    <source>
        <dbReference type="ARBA" id="ARBA00023125"/>
    </source>
</evidence>
<dbReference type="SMART" id="SM00342">
    <property type="entry name" value="HTH_ARAC"/>
    <property type="match status" value="1"/>
</dbReference>
<dbReference type="Proteomes" id="UP000464954">
    <property type="component" value="Chromosome"/>
</dbReference>
<dbReference type="PANTHER" id="PTHR43280:SF28">
    <property type="entry name" value="HTH-TYPE TRANSCRIPTIONAL ACTIVATOR RHAS"/>
    <property type="match status" value="1"/>
</dbReference>
<dbReference type="GO" id="GO:0043565">
    <property type="term" value="F:sequence-specific DNA binding"/>
    <property type="evidence" value="ECO:0007669"/>
    <property type="project" value="InterPro"/>
</dbReference>